<proteinExistence type="predicted"/>
<comment type="caution">
    <text evidence="1">The sequence shown here is derived from an EMBL/GenBank/DDBJ whole genome shotgun (WGS) entry which is preliminary data.</text>
</comment>
<evidence type="ECO:0000313" key="1">
    <source>
        <dbReference type="EMBL" id="KAJ8632627.1"/>
    </source>
</evidence>
<reference evidence="1 2" key="1">
    <citation type="journal article" date="2022" name="Hortic Res">
        <title>A haplotype resolved chromosomal level avocado genome allows analysis of novel avocado genes.</title>
        <authorList>
            <person name="Nath O."/>
            <person name="Fletcher S.J."/>
            <person name="Hayward A."/>
            <person name="Shaw L.M."/>
            <person name="Masouleh A.K."/>
            <person name="Furtado A."/>
            <person name="Henry R.J."/>
            <person name="Mitter N."/>
        </authorList>
    </citation>
    <scope>NUCLEOTIDE SEQUENCE [LARGE SCALE GENOMIC DNA]</scope>
    <source>
        <strain evidence="2">cv. Hass</strain>
    </source>
</reference>
<evidence type="ECO:0000313" key="2">
    <source>
        <dbReference type="Proteomes" id="UP001234297"/>
    </source>
</evidence>
<keyword evidence="2" id="KW-1185">Reference proteome</keyword>
<protein>
    <submittedName>
        <fullName evidence="1">Uncharacterized protein</fullName>
    </submittedName>
</protein>
<dbReference type="EMBL" id="CM056816">
    <property type="protein sequence ID" value="KAJ8632627.1"/>
    <property type="molecule type" value="Genomic_DNA"/>
</dbReference>
<sequence length="224" mass="24855">MHEPTPIPPLPPPAIPPKPPKLRLDPPRSLPDNTYTPILSSQPNSESSLETPSSASRFAMHMEIDRISIPHSFRATQCLTLTSVIQALGSSIRYQSTTPQALLDDNTPAVLLEESLLEDNRRSLQNTLIGQFLDRMDPSRVLTQRLPALWSHQGCLKVLKLPNGFFLFKFTSVEDPCKAREGSPWKVAGSSLAVTAYIPNFSPHRAFLGTTPLWIRLPGLPLDF</sequence>
<gene>
    <name evidence="1" type="ORF">MRB53_025963</name>
</gene>
<name>A0ACC2LHQ1_PERAE</name>
<organism evidence="1 2">
    <name type="scientific">Persea americana</name>
    <name type="common">Avocado</name>
    <dbReference type="NCBI Taxonomy" id="3435"/>
    <lineage>
        <taxon>Eukaryota</taxon>
        <taxon>Viridiplantae</taxon>
        <taxon>Streptophyta</taxon>
        <taxon>Embryophyta</taxon>
        <taxon>Tracheophyta</taxon>
        <taxon>Spermatophyta</taxon>
        <taxon>Magnoliopsida</taxon>
        <taxon>Magnoliidae</taxon>
        <taxon>Laurales</taxon>
        <taxon>Lauraceae</taxon>
        <taxon>Persea</taxon>
    </lineage>
</organism>
<accession>A0ACC2LHQ1</accession>
<dbReference type="Proteomes" id="UP001234297">
    <property type="component" value="Chromosome 8"/>
</dbReference>